<dbReference type="EMBL" id="LN733710">
    <property type="protein sequence ID" value="CEP17541.1"/>
    <property type="molecule type" value="Genomic_DNA"/>
</dbReference>
<dbReference type="OrthoDB" id="2204392at2759"/>
<reference evidence="1" key="1">
    <citation type="submission" date="2014-09" db="EMBL/GenBank/DDBJ databases">
        <authorList>
            <person name="Ellenberger Sabrina"/>
        </authorList>
    </citation>
    <scope>NUCLEOTIDE SEQUENCE [LARGE SCALE GENOMIC DNA]</scope>
    <source>
        <strain evidence="1">CBS 412.66</strain>
    </source>
</reference>
<dbReference type="AlphaFoldDB" id="A0A0B7NG84"/>
<protein>
    <submittedName>
        <fullName evidence="1">Uncharacterized protein</fullName>
    </submittedName>
</protein>
<name>A0A0B7NG84_9FUNG</name>
<evidence type="ECO:0000313" key="2">
    <source>
        <dbReference type="Proteomes" id="UP000054107"/>
    </source>
</evidence>
<keyword evidence="2" id="KW-1185">Reference proteome</keyword>
<accession>A0A0B7NG84</accession>
<organism evidence="1 2">
    <name type="scientific">Parasitella parasitica</name>
    <dbReference type="NCBI Taxonomy" id="35722"/>
    <lineage>
        <taxon>Eukaryota</taxon>
        <taxon>Fungi</taxon>
        <taxon>Fungi incertae sedis</taxon>
        <taxon>Mucoromycota</taxon>
        <taxon>Mucoromycotina</taxon>
        <taxon>Mucoromycetes</taxon>
        <taxon>Mucorales</taxon>
        <taxon>Mucorineae</taxon>
        <taxon>Mucoraceae</taxon>
        <taxon>Parasitella</taxon>
    </lineage>
</organism>
<gene>
    <name evidence="1" type="primary">PARPA_11839.1 scaffold 44722</name>
</gene>
<dbReference type="Proteomes" id="UP000054107">
    <property type="component" value="Unassembled WGS sequence"/>
</dbReference>
<proteinExistence type="predicted"/>
<sequence>MIAQSLELPHPQNRFVLQGLIQERQQLAELDWANIEHFDSNNVEATRQANWNTMFSWPTLEACQDLSLPTDYQQYMITGTYNASTITRDASGVQGHEGPHQESVETLYLRSRIAVLDAQEKAEELVAVFGGDALDYPEIASLLQCAGIYQPSIQLDYLKDRLKHELEQAVILRGAKTLNEGINIVTEMEQSLIRTKLSISTGPIQYQYESAATQIVSSKIINSDMTRQDLVDLQNLREALITRTQTASGLNAARWVISR</sequence>
<evidence type="ECO:0000313" key="1">
    <source>
        <dbReference type="EMBL" id="CEP17541.1"/>
    </source>
</evidence>